<dbReference type="AlphaFoldDB" id="A0AAX2GVH5"/>
<dbReference type="EMBL" id="LT906449">
    <property type="protein sequence ID" value="SNV04972.1"/>
    <property type="molecule type" value="Genomic_DNA"/>
</dbReference>
<sequence length="214" mass="24525">MKELIKITEQNGVQAVSARELHKFLEVGKDFSNWIKDRINKYDFVEGIDFEVFANSGENPNGGRPLIEYALTLDTAKEIAMVEGNERGKQARRYFIEVEKKYKARQLSPAEFLLQQAQMLVEQERKLQQVQQQVNTIEAKLTTRPEYFSVAGYAALHKIDCGRQLASSLGRKATKICKERNIPTDNITDPRFGYVKTYPAHVLNEVFNLPITKI</sequence>
<accession>A0AAX2GVH5</accession>
<evidence type="ECO:0000313" key="5">
    <source>
        <dbReference type="Proteomes" id="UP000065822"/>
    </source>
</evidence>
<gene>
    <name evidence="3" type="ORF">AXF12_05990</name>
    <name evidence="4" type="ORF">SAMEA44541418_00519</name>
</gene>
<reference evidence="3 5" key="1">
    <citation type="submission" date="2016-02" db="EMBL/GenBank/DDBJ databases">
        <authorList>
            <person name="Holder M.E."/>
            <person name="Ajami N.J."/>
            <person name="Petrosino J.F."/>
        </authorList>
    </citation>
    <scope>NUCLEOTIDE SEQUENCE [LARGE SCALE GENOMIC DNA]</scope>
    <source>
        <strain evidence="3 5">CCUG 32990</strain>
    </source>
</reference>
<dbReference type="Proteomes" id="UP000065822">
    <property type="component" value="Chromosome"/>
</dbReference>
<dbReference type="KEGG" id="chg:AXF12_05990"/>
<dbReference type="PANTHER" id="PTHR36180">
    <property type="entry name" value="DNA-BINDING PROTEIN-RELATED-RELATED"/>
    <property type="match status" value="1"/>
</dbReference>
<organism evidence="4 6">
    <name type="scientific">Capnocytophaga haemolytica</name>
    <dbReference type="NCBI Taxonomy" id="45243"/>
    <lineage>
        <taxon>Bacteria</taxon>
        <taxon>Pseudomonadati</taxon>
        <taxon>Bacteroidota</taxon>
        <taxon>Flavobacteriia</taxon>
        <taxon>Flavobacteriales</taxon>
        <taxon>Flavobacteriaceae</taxon>
        <taxon>Capnocytophaga</taxon>
    </lineage>
</organism>
<dbReference type="PANTHER" id="PTHR36180:SF1">
    <property type="entry name" value="ANTA_ANTB ANTIREPRESSOR DOMAIN-CONTAINING PROTEIN"/>
    <property type="match status" value="1"/>
</dbReference>
<proteinExistence type="predicted"/>
<evidence type="ECO:0000313" key="6">
    <source>
        <dbReference type="Proteomes" id="UP000215539"/>
    </source>
</evidence>
<protein>
    <submittedName>
        <fullName evidence="4">Phage anti-repressor protein</fullName>
    </submittedName>
</protein>
<name>A0AAX2GVH5_9FLAO</name>
<keyword evidence="1" id="KW-0175">Coiled coil</keyword>
<evidence type="ECO:0000313" key="3">
    <source>
        <dbReference type="EMBL" id="AMD85107.1"/>
    </source>
</evidence>
<dbReference type="InterPro" id="IPR013557">
    <property type="entry name" value="AntA/B_antirep"/>
</dbReference>
<evidence type="ECO:0000256" key="1">
    <source>
        <dbReference type="SAM" id="Coils"/>
    </source>
</evidence>
<evidence type="ECO:0000259" key="2">
    <source>
        <dbReference type="Pfam" id="PF08346"/>
    </source>
</evidence>
<reference evidence="4 6" key="2">
    <citation type="submission" date="2017-06" db="EMBL/GenBank/DDBJ databases">
        <authorList>
            <consortium name="Pathogen Informatics"/>
        </authorList>
    </citation>
    <scope>NUCLEOTIDE SEQUENCE [LARGE SCALE GENOMIC DNA]</scope>
    <source>
        <strain evidence="4 6">NCTC12947</strain>
    </source>
</reference>
<feature type="domain" description="AntA/AntB antirepressor" evidence="2">
    <location>
        <begin position="16"/>
        <end position="83"/>
    </location>
</feature>
<dbReference type="Pfam" id="PF08346">
    <property type="entry name" value="AntA"/>
    <property type="match status" value="1"/>
</dbReference>
<dbReference type="EMBL" id="CP014227">
    <property type="protein sequence ID" value="AMD85107.1"/>
    <property type="molecule type" value="Genomic_DNA"/>
</dbReference>
<keyword evidence="5" id="KW-1185">Reference proteome</keyword>
<dbReference type="Proteomes" id="UP000215539">
    <property type="component" value="Chromosome 1"/>
</dbReference>
<feature type="coiled-coil region" evidence="1">
    <location>
        <begin position="113"/>
        <end position="140"/>
    </location>
</feature>
<dbReference type="RefSeq" id="WP_066429194.1">
    <property type="nucleotide sequence ID" value="NZ_CP014227.1"/>
</dbReference>
<evidence type="ECO:0000313" key="4">
    <source>
        <dbReference type="EMBL" id="SNV04972.1"/>
    </source>
</evidence>